<keyword evidence="2" id="KW-1185">Reference proteome</keyword>
<dbReference type="Proteomes" id="UP000062160">
    <property type="component" value="Unassembled WGS sequence"/>
</dbReference>
<protein>
    <submittedName>
        <fullName evidence="1">Uncharacterized protein</fullName>
    </submittedName>
</protein>
<name>A0A0U9HC50_9FIRM</name>
<proteinExistence type="predicted"/>
<reference evidence="1" key="1">
    <citation type="journal article" date="2016" name="Genome Announc.">
        <title>Draft Genome Sequence of the Syntrophic Lactate-Degrading Bacterium Tepidanaerobacter syntrophicus JLT.</title>
        <authorList>
            <person name="Matsuura N."/>
            <person name="Ohashi A."/>
            <person name="Tourlousse D.M."/>
            <person name="Sekiguchi Y."/>
        </authorList>
    </citation>
    <scope>NUCLEOTIDE SEQUENCE [LARGE SCALE GENOMIC DNA]</scope>
    <source>
        <strain evidence="1">JL</strain>
    </source>
</reference>
<dbReference type="EMBL" id="DF976999">
    <property type="protein sequence ID" value="GAQ24352.1"/>
    <property type="molecule type" value="Genomic_DNA"/>
</dbReference>
<evidence type="ECO:0000313" key="2">
    <source>
        <dbReference type="Proteomes" id="UP000062160"/>
    </source>
</evidence>
<evidence type="ECO:0000313" key="1">
    <source>
        <dbReference type="EMBL" id="GAQ24352.1"/>
    </source>
</evidence>
<gene>
    <name evidence="1" type="ORF">TSYNT_5178</name>
</gene>
<sequence length="118" mass="13960">MKTIQDLDLLVEKYKRNSKLGLNNSEAAMEGIQFLLRGDTQSRGKGMKYVFEFPNDIGVNAFFNYYRVLDEEEKNKTIQELMTCKEYEREYGNGRHFDIHSFPRLRRKPWGTCPARRA</sequence>
<dbReference type="RefSeq" id="WP_059031429.1">
    <property type="nucleotide sequence ID" value="NZ_DF976999.1"/>
</dbReference>
<organism evidence="1">
    <name type="scientific">Tepidanaerobacter syntrophicus</name>
    <dbReference type="NCBI Taxonomy" id="224999"/>
    <lineage>
        <taxon>Bacteria</taxon>
        <taxon>Bacillati</taxon>
        <taxon>Bacillota</taxon>
        <taxon>Clostridia</taxon>
        <taxon>Thermosediminibacterales</taxon>
        <taxon>Tepidanaerobacteraceae</taxon>
        <taxon>Tepidanaerobacter</taxon>
    </lineage>
</organism>
<dbReference type="AlphaFoldDB" id="A0A0U9HC50"/>
<accession>A0A0U9HC50</accession>